<reference evidence="2" key="2">
    <citation type="submission" date="2020-09" db="EMBL/GenBank/DDBJ databases">
        <authorList>
            <person name="Sun Q."/>
            <person name="Ohkuma M."/>
        </authorList>
    </citation>
    <scope>NUCLEOTIDE SEQUENCE</scope>
    <source>
        <strain evidence="2">JCM 19018</strain>
    </source>
</reference>
<dbReference type="OrthoDB" id="216687at2157"/>
<evidence type="ECO:0000256" key="1">
    <source>
        <dbReference type="SAM" id="MobiDB-lite"/>
    </source>
</evidence>
<dbReference type="EMBL" id="BMPD01000005">
    <property type="protein sequence ID" value="GGK74369.1"/>
    <property type="molecule type" value="Genomic_DNA"/>
</dbReference>
<protein>
    <submittedName>
        <fullName evidence="2">Uncharacterized protein</fullName>
    </submittedName>
</protein>
<dbReference type="AlphaFoldDB" id="A0A830ETC3"/>
<dbReference type="Proteomes" id="UP000614221">
    <property type="component" value="Unassembled WGS sequence"/>
</dbReference>
<gene>
    <name evidence="2" type="ORF">GCM10009067_28230</name>
</gene>
<dbReference type="RefSeq" id="WP_188978935.1">
    <property type="nucleotide sequence ID" value="NZ_BMPD01000005.1"/>
</dbReference>
<name>A0A830ETC3_9EURY</name>
<evidence type="ECO:0000313" key="3">
    <source>
        <dbReference type="Proteomes" id="UP000614221"/>
    </source>
</evidence>
<comment type="caution">
    <text evidence="2">The sequence shown here is derived from an EMBL/GenBank/DDBJ whole genome shotgun (WGS) entry which is preliminary data.</text>
</comment>
<accession>A0A830ETC3</accession>
<feature type="region of interest" description="Disordered" evidence="1">
    <location>
        <begin position="1"/>
        <end position="30"/>
    </location>
</feature>
<reference evidence="2" key="1">
    <citation type="journal article" date="2014" name="Int. J. Syst. Evol. Microbiol.">
        <title>Complete genome sequence of Corynebacterium casei LMG S-19264T (=DSM 44701T), isolated from a smear-ripened cheese.</title>
        <authorList>
            <consortium name="US DOE Joint Genome Institute (JGI-PGF)"/>
            <person name="Walter F."/>
            <person name="Albersmeier A."/>
            <person name="Kalinowski J."/>
            <person name="Ruckert C."/>
        </authorList>
    </citation>
    <scope>NUCLEOTIDE SEQUENCE</scope>
    <source>
        <strain evidence="2">JCM 19018</strain>
    </source>
</reference>
<proteinExistence type="predicted"/>
<evidence type="ECO:0000313" key="2">
    <source>
        <dbReference type="EMBL" id="GGK74369.1"/>
    </source>
</evidence>
<sequence length="65" mass="7529">MTRDRSDPVIVRREPLRGPAQRDRYEPRDEGGWRRVEERWTGCQWVYVGSEIVDSIAIEGAEAVA</sequence>
<organism evidence="2 3">
    <name type="scientific">Haloarcula sebkhae</name>
    <dbReference type="NCBI Taxonomy" id="932660"/>
    <lineage>
        <taxon>Archaea</taxon>
        <taxon>Methanobacteriati</taxon>
        <taxon>Methanobacteriota</taxon>
        <taxon>Stenosarchaea group</taxon>
        <taxon>Halobacteria</taxon>
        <taxon>Halobacteriales</taxon>
        <taxon>Haloarculaceae</taxon>
        <taxon>Haloarcula</taxon>
    </lineage>
</organism>